<dbReference type="PROSITE" id="PS50110">
    <property type="entry name" value="RESPONSE_REGULATORY"/>
    <property type="match status" value="1"/>
</dbReference>
<dbReference type="SMART" id="SM00448">
    <property type="entry name" value="REC"/>
    <property type="match status" value="1"/>
</dbReference>
<reference evidence="3" key="1">
    <citation type="journal article" date="2014" name="Front. Microbiol.">
        <title>High frequency of phylogenetically diverse reductive dehalogenase-homologous genes in deep subseafloor sedimentary metagenomes.</title>
        <authorList>
            <person name="Kawai M."/>
            <person name="Futagami T."/>
            <person name="Toyoda A."/>
            <person name="Takaki Y."/>
            <person name="Nishi S."/>
            <person name="Hori S."/>
            <person name="Arai W."/>
            <person name="Tsubouchi T."/>
            <person name="Morono Y."/>
            <person name="Uchiyama I."/>
            <person name="Ito T."/>
            <person name="Fujiyama A."/>
            <person name="Inagaki F."/>
            <person name="Takami H."/>
        </authorList>
    </citation>
    <scope>NUCLEOTIDE SEQUENCE</scope>
    <source>
        <strain evidence="3">Expedition CK06-06</strain>
    </source>
</reference>
<protein>
    <recommendedName>
        <fullName evidence="2">Response regulatory domain-containing protein</fullName>
    </recommendedName>
</protein>
<accession>X0XS06</accession>
<dbReference type="GO" id="GO:0000160">
    <property type="term" value="P:phosphorelay signal transduction system"/>
    <property type="evidence" value="ECO:0007669"/>
    <property type="project" value="InterPro"/>
</dbReference>
<name>X0XS06_9ZZZZ</name>
<evidence type="ECO:0000256" key="1">
    <source>
        <dbReference type="ARBA" id="ARBA00022553"/>
    </source>
</evidence>
<evidence type="ECO:0000259" key="2">
    <source>
        <dbReference type="PROSITE" id="PS50110"/>
    </source>
</evidence>
<evidence type="ECO:0000313" key="3">
    <source>
        <dbReference type="EMBL" id="GAG27676.1"/>
    </source>
</evidence>
<organism evidence="3">
    <name type="scientific">marine sediment metagenome</name>
    <dbReference type="NCBI Taxonomy" id="412755"/>
    <lineage>
        <taxon>unclassified sequences</taxon>
        <taxon>metagenomes</taxon>
        <taxon>ecological metagenomes</taxon>
    </lineage>
</organism>
<dbReference type="InterPro" id="IPR001789">
    <property type="entry name" value="Sig_transdc_resp-reg_receiver"/>
</dbReference>
<dbReference type="InterPro" id="IPR011006">
    <property type="entry name" value="CheY-like_superfamily"/>
</dbReference>
<sequence>MSEKIIHSKGKMVISSTRGLVLKRATLISRGLELITELENRQLKVSDKRRKKILVVDDDACIVEIISEILMDRCGHDAHSISFGYDSERDLMEHIHSGNYDILILGINMPGINGLELTRKIRSEGLNIPIILMTGYSIPIRALESMRSGADDLIIKPFKIEELDSSIEVVLKQRSLQIKNR</sequence>
<proteinExistence type="predicted"/>
<dbReference type="AlphaFoldDB" id="X0XS06"/>
<dbReference type="CDD" id="cd00156">
    <property type="entry name" value="REC"/>
    <property type="match status" value="1"/>
</dbReference>
<gene>
    <name evidence="3" type="ORF">S01H1_48357</name>
</gene>
<dbReference type="PANTHER" id="PTHR44591">
    <property type="entry name" value="STRESS RESPONSE REGULATOR PROTEIN 1"/>
    <property type="match status" value="1"/>
</dbReference>
<dbReference type="Pfam" id="PF00072">
    <property type="entry name" value="Response_reg"/>
    <property type="match status" value="1"/>
</dbReference>
<dbReference type="SUPFAM" id="SSF52172">
    <property type="entry name" value="CheY-like"/>
    <property type="match status" value="1"/>
</dbReference>
<dbReference type="InterPro" id="IPR050595">
    <property type="entry name" value="Bact_response_regulator"/>
</dbReference>
<dbReference type="PANTHER" id="PTHR44591:SF3">
    <property type="entry name" value="RESPONSE REGULATORY DOMAIN-CONTAINING PROTEIN"/>
    <property type="match status" value="1"/>
</dbReference>
<dbReference type="EMBL" id="BARS01031052">
    <property type="protein sequence ID" value="GAG27676.1"/>
    <property type="molecule type" value="Genomic_DNA"/>
</dbReference>
<dbReference type="Gene3D" id="3.40.50.2300">
    <property type="match status" value="1"/>
</dbReference>
<feature type="domain" description="Response regulatory" evidence="2">
    <location>
        <begin position="52"/>
        <end position="171"/>
    </location>
</feature>
<keyword evidence="1" id="KW-0597">Phosphoprotein</keyword>
<feature type="non-terminal residue" evidence="3">
    <location>
        <position position="181"/>
    </location>
</feature>
<comment type="caution">
    <text evidence="3">The sequence shown here is derived from an EMBL/GenBank/DDBJ whole genome shotgun (WGS) entry which is preliminary data.</text>
</comment>